<dbReference type="Pfam" id="PF06779">
    <property type="entry name" value="MFS_4"/>
    <property type="match status" value="1"/>
</dbReference>
<feature type="transmembrane region" description="Helical" evidence="1">
    <location>
        <begin position="249"/>
        <end position="271"/>
    </location>
</feature>
<feature type="transmembrane region" description="Helical" evidence="1">
    <location>
        <begin position="20"/>
        <end position="40"/>
    </location>
</feature>
<dbReference type="GO" id="GO:0005886">
    <property type="term" value="C:plasma membrane"/>
    <property type="evidence" value="ECO:0007669"/>
    <property type="project" value="TreeGrafter"/>
</dbReference>
<dbReference type="EMBL" id="CP060714">
    <property type="protein sequence ID" value="QNN57407.1"/>
    <property type="molecule type" value="Genomic_DNA"/>
</dbReference>
<dbReference type="KEGG" id="drg:H9K76_00420"/>
<feature type="transmembrane region" description="Helical" evidence="1">
    <location>
        <begin position="154"/>
        <end position="179"/>
    </location>
</feature>
<dbReference type="Gene3D" id="1.20.1250.20">
    <property type="entry name" value="MFS general substrate transporter like domains"/>
    <property type="match status" value="2"/>
</dbReference>
<feature type="transmembrane region" description="Helical" evidence="1">
    <location>
        <begin position="283"/>
        <end position="304"/>
    </location>
</feature>
<dbReference type="CDD" id="cd06180">
    <property type="entry name" value="MFS_YjiJ"/>
    <property type="match status" value="1"/>
</dbReference>
<keyword evidence="1" id="KW-0472">Membrane</keyword>
<feature type="transmembrane region" description="Helical" evidence="1">
    <location>
        <begin position="407"/>
        <end position="425"/>
    </location>
</feature>
<keyword evidence="3" id="KW-1185">Reference proteome</keyword>
<keyword evidence="1" id="KW-1133">Transmembrane helix</keyword>
<feature type="transmembrane region" description="Helical" evidence="1">
    <location>
        <begin position="95"/>
        <end position="114"/>
    </location>
</feature>
<gene>
    <name evidence="2" type="ORF">H9K76_00420</name>
</gene>
<reference evidence="2 3" key="1">
    <citation type="submission" date="2020-08" db="EMBL/GenBank/DDBJ databases">
        <title>Genome sequence of Diaphorobacter ruginosibacter DSM 27467T.</title>
        <authorList>
            <person name="Hyun D.-W."/>
            <person name="Bae J.-W."/>
        </authorList>
    </citation>
    <scope>NUCLEOTIDE SEQUENCE [LARGE SCALE GENOMIC DNA]</scope>
    <source>
        <strain evidence="2 3">DSM 27467</strain>
    </source>
</reference>
<feature type="transmembrane region" description="Helical" evidence="1">
    <location>
        <begin position="335"/>
        <end position="355"/>
    </location>
</feature>
<organism evidence="2 3">
    <name type="scientific">Diaphorobacter ruginosibacter</name>
    <dbReference type="NCBI Taxonomy" id="1715720"/>
    <lineage>
        <taxon>Bacteria</taxon>
        <taxon>Pseudomonadati</taxon>
        <taxon>Pseudomonadota</taxon>
        <taxon>Betaproteobacteria</taxon>
        <taxon>Burkholderiales</taxon>
        <taxon>Comamonadaceae</taxon>
        <taxon>Diaphorobacter</taxon>
    </lineage>
</organism>
<name>A0A7G9RP82_9BURK</name>
<dbReference type="PANTHER" id="PTHR23537:SF1">
    <property type="entry name" value="SUGAR TRANSPORTER"/>
    <property type="match status" value="1"/>
</dbReference>
<dbReference type="InterPro" id="IPR010645">
    <property type="entry name" value="MFS_4"/>
</dbReference>
<feature type="transmembrane region" description="Helical" evidence="1">
    <location>
        <begin position="311"/>
        <end position="329"/>
    </location>
</feature>
<dbReference type="AlphaFoldDB" id="A0A7G9RP82"/>
<proteinExistence type="predicted"/>
<keyword evidence="1" id="KW-0812">Transmembrane</keyword>
<accession>A0A7G9RP82</accession>
<dbReference type="Proteomes" id="UP000515811">
    <property type="component" value="Chromosome"/>
</dbReference>
<feature type="transmembrane region" description="Helical" evidence="1">
    <location>
        <begin position="60"/>
        <end position="83"/>
    </location>
</feature>
<dbReference type="InterPro" id="IPR036259">
    <property type="entry name" value="MFS_trans_sf"/>
</dbReference>
<dbReference type="RefSeq" id="WP_187597661.1">
    <property type="nucleotide sequence ID" value="NZ_CP060714.1"/>
</dbReference>
<feature type="transmembrane region" description="Helical" evidence="1">
    <location>
        <begin position="367"/>
        <end position="392"/>
    </location>
</feature>
<evidence type="ECO:0000313" key="2">
    <source>
        <dbReference type="EMBL" id="QNN57407.1"/>
    </source>
</evidence>
<sequence length="435" mass="45673">MKSLPLPASPAVQGSVHPLVVALAGMASLAVAMGIGRFAFTPLLPMMLHDGVLDLAQGSWLATANYLGYLLGAFMGMALPWVAPKLYAVWNPARITWTGLIATLLLTAAMAFPVPQLWPTLRFFAGMASALTFLGTSSWCMVRLAGLGRPALSGLIFCGPGLGILLTGLFASAMVAAQWHASSGWWMFTALALVLCVLIWPLIQGPAALHGEPPAPGAPQRQRTIEIERSAGLSAESSAEPVAARVVHAVGYGLAGFGYIITATFLPVIARTVMPADSGWADLFWPIAGAGAVVGILVSTRLPVHWSRRSLLAGAYLMQAAGIGLGLLWPTTAGFAIGSVLVGLPFNAITFFGIQEARRSWPASADSFVGMITGLYGLGQIAGPPLVAWLLVHSPEGSGFERGLECAALSLVIGAALYLASLWLWPERREGRQGR</sequence>
<evidence type="ECO:0000313" key="3">
    <source>
        <dbReference type="Proteomes" id="UP000515811"/>
    </source>
</evidence>
<feature type="transmembrane region" description="Helical" evidence="1">
    <location>
        <begin position="120"/>
        <end position="142"/>
    </location>
</feature>
<evidence type="ECO:0000256" key="1">
    <source>
        <dbReference type="SAM" id="Phobius"/>
    </source>
</evidence>
<feature type="transmembrane region" description="Helical" evidence="1">
    <location>
        <begin position="185"/>
        <end position="203"/>
    </location>
</feature>
<dbReference type="SUPFAM" id="SSF103473">
    <property type="entry name" value="MFS general substrate transporter"/>
    <property type="match status" value="1"/>
</dbReference>
<dbReference type="PANTHER" id="PTHR23537">
    <property type="match status" value="1"/>
</dbReference>
<protein>
    <submittedName>
        <fullName evidence="2">YbfB/YjiJ family MFS transporter</fullName>
    </submittedName>
</protein>